<evidence type="ECO:0000256" key="6">
    <source>
        <dbReference type="HAMAP-Rule" id="MF_00590"/>
    </source>
</evidence>
<keyword evidence="1 6" id="KW-0808">Transferase</keyword>
<organism evidence="7 8">
    <name type="scientific">Natronococcus pandeyae</name>
    <dbReference type="NCBI Taxonomy" id="2055836"/>
    <lineage>
        <taxon>Archaea</taxon>
        <taxon>Methanobacteriati</taxon>
        <taxon>Methanobacteriota</taxon>
        <taxon>Stenosarchaea group</taxon>
        <taxon>Halobacteria</taxon>
        <taxon>Halobacteriales</taxon>
        <taxon>Natrialbaceae</taxon>
        <taxon>Natronococcus</taxon>
    </lineage>
</organism>
<accession>A0A8J8Q1D5</accession>
<keyword evidence="5 6" id="KW-0342">GTP-binding</keyword>
<proteinExistence type="inferred from homology"/>
<dbReference type="HAMAP" id="MF_00590">
    <property type="entry name" value="Dephospho_CoA_kinase_GTP_dep"/>
    <property type="match status" value="1"/>
</dbReference>
<keyword evidence="4 6" id="KW-0173">Coenzyme A biosynthesis</keyword>
<comment type="pathway">
    <text evidence="6">Cofactor biosynthesis; coenzyme A biosynthesis.</text>
</comment>
<keyword evidence="3 6" id="KW-0418">Kinase</keyword>
<dbReference type="GO" id="GO:0016301">
    <property type="term" value="F:kinase activity"/>
    <property type="evidence" value="ECO:0007669"/>
    <property type="project" value="UniProtKB-UniRule"/>
</dbReference>
<feature type="binding site" evidence="6">
    <location>
        <position position="26"/>
    </location>
    <ligand>
        <name>GTP</name>
        <dbReference type="ChEBI" id="CHEBI:37565"/>
    </ligand>
</feature>
<evidence type="ECO:0000256" key="2">
    <source>
        <dbReference type="ARBA" id="ARBA00022741"/>
    </source>
</evidence>
<feature type="binding site" evidence="6">
    <location>
        <position position="25"/>
    </location>
    <ligand>
        <name>GTP</name>
        <dbReference type="ChEBI" id="CHEBI:37565"/>
    </ligand>
</feature>
<dbReference type="PIRSF" id="PIRSF006533">
    <property type="entry name" value="UCP006533"/>
    <property type="match status" value="1"/>
</dbReference>
<evidence type="ECO:0000256" key="1">
    <source>
        <dbReference type="ARBA" id="ARBA00022679"/>
    </source>
</evidence>
<evidence type="ECO:0000256" key="5">
    <source>
        <dbReference type="ARBA" id="ARBA00023134"/>
    </source>
</evidence>
<dbReference type="GO" id="GO:0015937">
    <property type="term" value="P:coenzyme A biosynthetic process"/>
    <property type="evidence" value="ECO:0007669"/>
    <property type="project" value="UniProtKB-UniRule"/>
</dbReference>
<dbReference type="PANTHER" id="PTHR40732:SF1">
    <property type="entry name" value="GTP-DEPENDENT DEPHOSPHO-COA KINASE"/>
    <property type="match status" value="1"/>
</dbReference>
<dbReference type="AlphaFoldDB" id="A0A8J8Q1D5"/>
<comment type="caution">
    <text evidence="7">The sequence shown here is derived from an EMBL/GenBank/DDBJ whole genome shotgun (WGS) entry which is preliminary data.</text>
</comment>
<feature type="binding site" evidence="6">
    <location>
        <position position="24"/>
    </location>
    <ligand>
        <name>GTP</name>
        <dbReference type="ChEBI" id="CHEBI:37565"/>
    </ligand>
</feature>
<dbReference type="InterPro" id="IPR007164">
    <property type="entry name" value="GTP-dep_dephospho-CoA_kin"/>
</dbReference>
<dbReference type="EMBL" id="PHNJ01000005">
    <property type="protein sequence ID" value="TYL38621.1"/>
    <property type="molecule type" value="Genomic_DNA"/>
</dbReference>
<comment type="function">
    <text evidence="6">Catalyzes the GTP-dependent phosphorylation of the 3'-hydroxyl group of dephosphocoenzyme A to form coenzyme A (CoA).</text>
</comment>
<dbReference type="EC" id="2.7.1.237" evidence="6"/>
<keyword evidence="8" id="KW-1185">Reference proteome</keyword>
<dbReference type="UniPathway" id="UPA00241"/>
<comment type="similarity">
    <text evidence="6">Belongs to the GTP-dependent DPCK family.</text>
</comment>
<evidence type="ECO:0000313" key="7">
    <source>
        <dbReference type="EMBL" id="TYL38621.1"/>
    </source>
</evidence>
<feature type="binding site" evidence="6">
    <location>
        <position position="100"/>
    </location>
    <ligand>
        <name>GTP</name>
        <dbReference type="ChEBI" id="CHEBI:37565"/>
    </ligand>
</feature>
<gene>
    <name evidence="7" type="ORF">CV102_11320</name>
</gene>
<comment type="catalytic activity">
    <reaction evidence="6">
        <text>3'-dephospho-CoA + GTP = GDP + CoA + H(+)</text>
        <dbReference type="Rhea" id="RHEA:61156"/>
        <dbReference type="ChEBI" id="CHEBI:15378"/>
        <dbReference type="ChEBI" id="CHEBI:37565"/>
        <dbReference type="ChEBI" id="CHEBI:57287"/>
        <dbReference type="ChEBI" id="CHEBI:57328"/>
        <dbReference type="ChEBI" id="CHEBI:58189"/>
        <dbReference type="EC" id="2.7.1.237"/>
    </reaction>
</comment>
<dbReference type="Proteomes" id="UP000766904">
    <property type="component" value="Unassembled WGS sequence"/>
</dbReference>
<dbReference type="Pfam" id="PF04019">
    <property type="entry name" value="DUF359"/>
    <property type="match status" value="1"/>
</dbReference>
<dbReference type="PANTHER" id="PTHR40732">
    <property type="entry name" value="UPF0218 PROTEIN TK1697"/>
    <property type="match status" value="1"/>
</dbReference>
<evidence type="ECO:0000313" key="8">
    <source>
        <dbReference type="Proteomes" id="UP000766904"/>
    </source>
</evidence>
<evidence type="ECO:0000256" key="4">
    <source>
        <dbReference type="ARBA" id="ARBA00022993"/>
    </source>
</evidence>
<protein>
    <recommendedName>
        <fullName evidence="6">GTP-dependent dephospho-CoA kinase</fullName>
        <ecNumber evidence="6">2.7.1.237</ecNumber>
    </recommendedName>
    <alternativeName>
        <fullName evidence="6">Dephospho-coenzyme A kinase</fullName>
        <shortName evidence="6">DPCK</shortName>
    </alternativeName>
</protein>
<sequence length="164" mass="18130">MGPIETDAEQLLETLEGPLIAVGDVVTYHFLQAGRLPDVALVDERTKRETVEEEIRETVTQRANVEATNPPAELTADVVRTLRDALERDEPTTILVDGEEDLVALPAIVVAPDGASVVYGQPDEGMVHVVVDDEVRAEVRALLERFEGDQERFWELLEGASRDE</sequence>
<evidence type="ECO:0000256" key="3">
    <source>
        <dbReference type="ARBA" id="ARBA00022777"/>
    </source>
</evidence>
<feature type="binding site" evidence="6">
    <location>
        <position position="123"/>
    </location>
    <ligand>
        <name>GTP</name>
        <dbReference type="ChEBI" id="CHEBI:37565"/>
    </ligand>
</feature>
<dbReference type="GO" id="GO:0005525">
    <property type="term" value="F:GTP binding"/>
    <property type="evidence" value="ECO:0007669"/>
    <property type="project" value="UniProtKB-UniRule"/>
</dbReference>
<comment type="caution">
    <text evidence="6">Lacks conserved residue(s) required for the propagation of feature annotation.</text>
</comment>
<reference evidence="7" key="1">
    <citation type="submission" date="2017-11" db="EMBL/GenBank/DDBJ databases">
        <authorList>
            <person name="Kajale S.C."/>
            <person name="Sharma A."/>
        </authorList>
    </citation>
    <scope>NUCLEOTIDE SEQUENCE</scope>
    <source>
        <strain evidence="7">LS1_42</strain>
    </source>
</reference>
<name>A0A8J8Q1D5_9EURY</name>
<feature type="binding site" evidence="6">
    <location>
        <position position="43"/>
    </location>
    <ligand>
        <name>GTP</name>
        <dbReference type="ChEBI" id="CHEBI:37565"/>
    </ligand>
</feature>
<dbReference type="OrthoDB" id="15447at2157"/>
<keyword evidence="2 6" id="KW-0547">Nucleotide-binding</keyword>